<keyword evidence="3" id="KW-1185">Reference proteome</keyword>
<evidence type="ECO:0000256" key="1">
    <source>
        <dbReference type="SAM" id="MobiDB-lite"/>
    </source>
</evidence>
<name>A0A9P6L339_9AGAM</name>
<dbReference type="Proteomes" id="UP000736335">
    <property type="component" value="Unassembled WGS sequence"/>
</dbReference>
<dbReference type="AlphaFoldDB" id="A0A9P6L339"/>
<feature type="compositionally biased region" description="Polar residues" evidence="1">
    <location>
        <begin position="99"/>
        <end position="110"/>
    </location>
</feature>
<reference evidence="2" key="2">
    <citation type="submission" date="2020-11" db="EMBL/GenBank/DDBJ databases">
        <authorList>
            <consortium name="DOE Joint Genome Institute"/>
            <person name="Kuo A."/>
            <person name="Miyauchi S."/>
            <person name="Kiss E."/>
            <person name="Drula E."/>
            <person name="Kohler A."/>
            <person name="Sanchez-Garcia M."/>
            <person name="Andreopoulos B."/>
            <person name="Barry K.W."/>
            <person name="Bonito G."/>
            <person name="Buee M."/>
            <person name="Carver A."/>
            <person name="Chen C."/>
            <person name="Cichocki N."/>
            <person name="Clum A."/>
            <person name="Culley D."/>
            <person name="Crous P.W."/>
            <person name="Fauchery L."/>
            <person name="Girlanda M."/>
            <person name="Hayes R."/>
            <person name="Keri Z."/>
            <person name="Labutti K."/>
            <person name="Lipzen A."/>
            <person name="Lombard V."/>
            <person name="Magnuson J."/>
            <person name="Maillard F."/>
            <person name="Morin E."/>
            <person name="Murat C."/>
            <person name="Nolan M."/>
            <person name="Ohm R."/>
            <person name="Pangilinan J."/>
            <person name="Pereira M."/>
            <person name="Perotto S."/>
            <person name="Peter M."/>
            <person name="Riley R."/>
            <person name="Sitrit Y."/>
            <person name="Stielow B."/>
            <person name="Szollosi G."/>
            <person name="Zifcakova L."/>
            <person name="Stursova M."/>
            <person name="Spatafora J.W."/>
            <person name="Tedersoo L."/>
            <person name="Vaario L.-M."/>
            <person name="Yamada A."/>
            <person name="Yan M."/>
            <person name="Wang P."/>
            <person name="Xu J."/>
            <person name="Bruns T."/>
            <person name="Baldrian P."/>
            <person name="Vilgalys R."/>
            <person name="Henrissat B."/>
            <person name="Grigoriev I.V."/>
            <person name="Hibbett D."/>
            <person name="Nagy L.G."/>
            <person name="Martin F.M."/>
        </authorList>
    </citation>
    <scope>NUCLEOTIDE SEQUENCE</scope>
    <source>
        <strain evidence="2">UH-Tt-Lm1</strain>
    </source>
</reference>
<comment type="caution">
    <text evidence="2">The sequence shown here is derived from an EMBL/GenBank/DDBJ whole genome shotgun (WGS) entry which is preliminary data.</text>
</comment>
<gene>
    <name evidence="2" type="ORF">BJ322DRAFT_1112529</name>
</gene>
<evidence type="ECO:0000313" key="2">
    <source>
        <dbReference type="EMBL" id="KAF9780531.1"/>
    </source>
</evidence>
<dbReference type="OrthoDB" id="3313855at2759"/>
<dbReference type="EMBL" id="WIUZ02000016">
    <property type="protein sequence ID" value="KAF9780531.1"/>
    <property type="molecule type" value="Genomic_DNA"/>
</dbReference>
<proteinExistence type="predicted"/>
<evidence type="ECO:0000313" key="3">
    <source>
        <dbReference type="Proteomes" id="UP000736335"/>
    </source>
</evidence>
<sequence length="110" mass="12429">MAWLFRDQDESDDVDARIEKAKPCAADNALNLGRTMKMQARVWYRQHRLEEKRYGVLCALEIYERLGAAKDVEDCRGILQQIEKATESPISNEPDFGGETSSCDASSDPC</sequence>
<reference evidence="2" key="1">
    <citation type="journal article" date="2020" name="Nat. Commun.">
        <title>Large-scale genome sequencing of mycorrhizal fungi provides insights into the early evolution of symbiotic traits.</title>
        <authorList>
            <person name="Miyauchi S."/>
            <person name="Kiss E."/>
            <person name="Kuo A."/>
            <person name="Drula E."/>
            <person name="Kohler A."/>
            <person name="Sanchez-Garcia M."/>
            <person name="Morin E."/>
            <person name="Andreopoulos B."/>
            <person name="Barry K.W."/>
            <person name="Bonito G."/>
            <person name="Buee M."/>
            <person name="Carver A."/>
            <person name="Chen C."/>
            <person name="Cichocki N."/>
            <person name="Clum A."/>
            <person name="Culley D."/>
            <person name="Crous P.W."/>
            <person name="Fauchery L."/>
            <person name="Girlanda M."/>
            <person name="Hayes R.D."/>
            <person name="Keri Z."/>
            <person name="LaButti K."/>
            <person name="Lipzen A."/>
            <person name="Lombard V."/>
            <person name="Magnuson J."/>
            <person name="Maillard F."/>
            <person name="Murat C."/>
            <person name="Nolan M."/>
            <person name="Ohm R.A."/>
            <person name="Pangilinan J."/>
            <person name="Pereira M.F."/>
            <person name="Perotto S."/>
            <person name="Peter M."/>
            <person name="Pfister S."/>
            <person name="Riley R."/>
            <person name="Sitrit Y."/>
            <person name="Stielow J.B."/>
            <person name="Szollosi G."/>
            <person name="Zifcakova L."/>
            <person name="Stursova M."/>
            <person name="Spatafora J.W."/>
            <person name="Tedersoo L."/>
            <person name="Vaario L.M."/>
            <person name="Yamada A."/>
            <person name="Yan M."/>
            <person name="Wang P."/>
            <person name="Xu J."/>
            <person name="Bruns T."/>
            <person name="Baldrian P."/>
            <person name="Vilgalys R."/>
            <person name="Dunand C."/>
            <person name="Henrissat B."/>
            <person name="Grigoriev I.V."/>
            <person name="Hibbett D."/>
            <person name="Nagy L.G."/>
            <person name="Martin F.M."/>
        </authorList>
    </citation>
    <scope>NUCLEOTIDE SEQUENCE</scope>
    <source>
        <strain evidence="2">UH-Tt-Lm1</strain>
    </source>
</reference>
<feature type="region of interest" description="Disordered" evidence="1">
    <location>
        <begin position="86"/>
        <end position="110"/>
    </location>
</feature>
<accession>A0A9P6L339</accession>
<protein>
    <submittedName>
        <fullName evidence="2">Uncharacterized protein</fullName>
    </submittedName>
</protein>
<organism evidence="2 3">
    <name type="scientific">Thelephora terrestris</name>
    <dbReference type="NCBI Taxonomy" id="56493"/>
    <lineage>
        <taxon>Eukaryota</taxon>
        <taxon>Fungi</taxon>
        <taxon>Dikarya</taxon>
        <taxon>Basidiomycota</taxon>
        <taxon>Agaricomycotina</taxon>
        <taxon>Agaricomycetes</taxon>
        <taxon>Thelephorales</taxon>
        <taxon>Thelephoraceae</taxon>
        <taxon>Thelephora</taxon>
    </lineage>
</organism>